<evidence type="ECO:0000256" key="1">
    <source>
        <dbReference type="SAM" id="MobiDB-lite"/>
    </source>
</evidence>
<comment type="caution">
    <text evidence="2">The sequence shown here is derived from an EMBL/GenBank/DDBJ whole genome shotgun (WGS) entry which is preliminary data.</text>
</comment>
<feature type="compositionally biased region" description="Basic residues" evidence="1">
    <location>
        <begin position="300"/>
        <end position="317"/>
    </location>
</feature>
<protein>
    <submittedName>
        <fullName evidence="2">Uncharacterized protein</fullName>
    </submittedName>
</protein>
<sequence>MSSWGKSAWSARKGKGGAGKTKGKGVGEKKDYMKKVPWENRLCKWYLRPYVDQAGSPFTAGNLQESELLSSLHLRNVLGETCSEYCARQGIALSEGAANFEVGAGVLKHHFSGDAGAGLSKVGIQPLVDLFETADGKKFLEACAYLNTANTELDRNQEATATAVKRFMRSLTQAPSEKEAAFRKLLRFSARLYVFAFEGLEALTALSSPKTMAAGVHAVGQQVVLPEDCAAWLRAPEDQEALMWSLVAAFHQQKLGAGGKKRAAAAYDWDDEEPTSAPVWGKQCADLYGDEAEEEAGNSRAKKASKGKGGKKGKPTKKAAGPLASDAEDGLVDIDLASSEEEAPLPASLDVSKWPLDKVEALKELLTELENKLGGKDRPSIQQVQAALQEIPDTILAHQRLQKTVGDFLQKTRYPRTENLKTFLKALKDMAAAVEAEWKKS</sequence>
<feature type="region of interest" description="Disordered" evidence="1">
    <location>
        <begin position="1"/>
        <end position="27"/>
    </location>
</feature>
<organism evidence="2 3">
    <name type="scientific">Durusdinium trenchii</name>
    <dbReference type="NCBI Taxonomy" id="1381693"/>
    <lineage>
        <taxon>Eukaryota</taxon>
        <taxon>Sar</taxon>
        <taxon>Alveolata</taxon>
        <taxon>Dinophyceae</taxon>
        <taxon>Suessiales</taxon>
        <taxon>Symbiodiniaceae</taxon>
        <taxon>Durusdinium</taxon>
    </lineage>
</organism>
<dbReference type="Proteomes" id="UP001642484">
    <property type="component" value="Unassembled WGS sequence"/>
</dbReference>
<name>A0ABP0NX17_9DINO</name>
<reference evidence="2 3" key="1">
    <citation type="submission" date="2024-02" db="EMBL/GenBank/DDBJ databases">
        <authorList>
            <person name="Chen Y."/>
            <person name="Shah S."/>
            <person name="Dougan E. K."/>
            <person name="Thang M."/>
            <person name="Chan C."/>
        </authorList>
    </citation>
    <scope>NUCLEOTIDE SEQUENCE [LARGE SCALE GENOMIC DNA]</scope>
</reference>
<feature type="region of interest" description="Disordered" evidence="1">
    <location>
        <begin position="291"/>
        <end position="325"/>
    </location>
</feature>
<keyword evidence="3" id="KW-1185">Reference proteome</keyword>
<accession>A0ABP0NX17</accession>
<evidence type="ECO:0000313" key="3">
    <source>
        <dbReference type="Proteomes" id="UP001642484"/>
    </source>
</evidence>
<evidence type="ECO:0000313" key="2">
    <source>
        <dbReference type="EMBL" id="CAK9068061.1"/>
    </source>
</evidence>
<gene>
    <name evidence="2" type="ORF">CCMP2556_LOCUS33428</name>
</gene>
<proteinExistence type="predicted"/>
<dbReference type="EMBL" id="CAXAMN010022291">
    <property type="protein sequence ID" value="CAK9068061.1"/>
    <property type="molecule type" value="Genomic_DNA"/>
</dbReference>